<organism evidence="7 9">
    <name type="scientific">Morella rubra</name>
    <name type="common">Chinese bayberry</name>
    <dbReference type="NCBI Taxonomy" id="262757"/>
    <lineage>
        <taxon>Eukaryota</taxon>
        <taxon>Viridiplantae</taxon>
        <taxon>Streptophyta</taxon>
        <taxon>Embryophyta</taxon>
        <taxon>Tracheophyta</taxon>
        <taxon>Spermatophyta</taxon>
        <taxon>Magnoliopsida</taxon>
        <taxon>eudicotyledons</taxon>
        <taxon>Gunneridae</taxon>
        <taxon>Pentapetalae</taxon>
        <taxon>rosids</taxon>
        <taxon>fabids</taxon>
        <taxon>Fagales</taxon>
        <taxon>Myricaceae</taxon>
        <taxon>Morella</taxon>
    </lineage>
</organism>
<dbReference type="EMBL" id="RXIC02000025">
    <property type="protein sequence ID" value="KAB1207452.1"/>
    <property type="molecule type" value="Genomic_DNA"/>
</dbReference>
<evidence type="ECO:0000256" key="3">
    <source>
        <dbReference type="ARBA" id="ARBA00023242"/>
    </source>
</evidence>
<name>A0A6A1V3X0_9ROSI</name>
<keyword evidence="9" id="KW-1185">Reference proteome</keyword>
<dbReference type="PANTHER" id="PTHR47573:SF1">
    <property type="entry name" value="PROTEIN AF-9 HOMOLOG"/>
    <property type="match status" value="1"/>
</dbReference>
<dbReference type="PANTHER" id="PTHR47573">
    <property type="entry name" value="PROTEIN AF-9 HOMOLOG"/>
    <property type="match status" value="1"/>
</dbReference>
<dbReference type="Pfam" id="PF03366">
    <property type="entry name" value="YEATS"/>
    <property type="match status" value="1"/>
</dbReference>
<evidence type="ECO:0000313" key="8">
    <source>
        <dbReference type="EMBL" id="KAB1207557.1"/>
    </source>
</evidence>
<dbReference type="GO" id="GO:0003743">
    <property type="term" value="F:translation initiation factor activity"/>
    <property type="evidence" value="ECO:0007669"/>
    <property type="project" value="UniProtKB-KW"/>
</dbReference>
<keyword evidence="3 4" id="KW-0539">Nucleus</keyword>
<dbReference type="GO" id="GO:0006355">
    <property type="term" value="P:regulation of DNA-templated transcription"/>
    <property type="evidence" value="ECO:0007669"/>
    <property type="project" value="InterPro"/>
</dbReference>
<protein>
    <submittedName>
        <fullName evidence="7">Transcription initiation factor TFIID subunit 14b</fullName>
    </submittedName>
</protein>
<keyword evidence="2" id="KW-0804">Transcription</keyword>
<dbReference type="GO" id="GO:0005634">
    <property type="term" value="C:nucleus"/>
    <property type="evidence" value="ECO:0007669"/>
    <property type="project" value="UniProtKB-SubCell"/>
</dbReference>
<dbReference type="InterPro" id="IPR055129">
    <property type="entry name" value="YEATS_dom"/>
</dbReference>
<reference evidence="7 9" key="2">
    <citation type="journal article" date="2019" name="Plant Biotechnol. J.">
        <title>The red bayberry genome and genetic basis of sex determination.</title>
        <authorList>
            <person name="Jia H.M."/>
            <person name="Jia H.J."/>
            <person name="Cai Q.L."/>
            <person name="Wang Y."/>
            <person name="Zhao H.B."/>
            <person name="Yang W.F."/>
            <person name="Wang G.Y."/>
            <person name="Li Y.H."/>
            <person name="Zhan D.L."/>
            <person name="Shen Y.T."/>
            <person name="Niu Q.F."/>
            <person name="Chang L."/>
            <person name="Qiu J."/>
            <person name="Zhao L."/>
            <person name="Xie H.B."/>
            <person name="Fu W.Y."/>
            <person name="Jin J."/>
            <person name="Li X.W."/>
            <person name="Jiao Y."/>
            <person name="Zhou C.C."/>
            <person name="Tu T."/>
            <person name="Chai C.Y."/>
            <person name="Gao J.L."/>
            <person name="Fan L.J."/>
            <person name="van de Weg E."/>
            <person name="Wang J.Y."/>
            <person name="Gao Z.S."/>
        </authorList>
    </citation>
    <scope>NUCLEOTIDE SEQUENCE [LARGE SCALE GENOMIC DNA]</scope>
    <source>
        <tissue evidence="7">Leaves</tissue>
    </source>
</reference>
<keyword evidence="1" id="KW-0805">Transcription regulation</keyword>
<evidence type="ECO:0000313" key="9">
    <source>
        <dbReference type="Proteomes" id="UP000516437"/>
    </source>
</evidence>
<dbReference type="Proteomes" id="UP000516437">
    <property type="component" value="Chromosome 7"/>
</dbReference>
<evidence type="ECO:0000256" key="4">
    <source>
        <dbReference type="PROSITE-ProRule" id="PRU00376"/>
    </source>
</evidence>
<keyword evidence="7" id="KW-0396">Initiation factor</keyword>
<accession>A0A6A1V3X0</accession>
<dbReference type="Gene3D" id="2.60.40.1970">
    <property type="entry name" value="YEATS domain"/>
    <property type="match status" value="1"/>
</dbReference>
<feature type="region of interest" description="Disordered" evidence="5">
    <location>
        <begin position="108"/>
        <end position="132"/>
    </location>
</feature>
<reference evidence="7" key="1">
    <citation type="submission" date="2018-07" db="EMBL/GenBank/DDBJ databases">
        <authorList>
            <person name="Gao Z.-S."/>
            <person name="Jia H.-M."/>
            <person name="Jia H.-J."/>
            <person name="Cai Q.-L."/>
            <person name="Wang Y."/>
            <person name="Zhao H.-B."/>
        </authorList>
    </citation>
    <scope>NUCLEOTIDE SEQUENCE</scope>
    <source>
        <tissue evidence="7">Leaves</tissue>
    </source>
</reference>
<sequence length="400" mass="45437">MEMRGTETFEAEHGRSKGPAWWLTETSYFRDAPRLTEGYDSQLAKKSFLIWFGGALPLGPCDTDATLRRRRSFCDASCFETLLCDFVEKNPNFVDSSLDYGDMSNTLSSKKHGLDQPEISGPTPKSQRSKMIKAEDSEKRVTILNNKLKDVEISVPIVYGNISFWLGKKASEYQSHKWTVYVRGGTNEDLGVVIKRAVFQLHSSFDNPTRIVESPPFEVSEAGWGEFEIAITLYFHSDVGDKPLNLYHHLKLYPEDESGPMSTKKPVVLESYDEIVFPEPSEGFLARVQNHPAVNLPRLPTGFTLPLPVEDASRKKRGDTKDNPLSQWFMNFSEADELLQLAASRQQVSMHASNFITSENTWSFHPTKCIYVLETTYIVLGVTILVEEYYQPRYYKCGCC</sequence>
<gene>
    <name evidence="7" type="ORF">CJ030_MR7G012504</name>
    <name evidence="8" type="ORF">CJ030_MR7G022859</name>
</gene>
<dbReference type="OrthoDB" id="16041at2759"/>
<comment type="subcellular location">
    <subcellularLocation>
        <location evidence="4">Nucleus</location>
    </subcellularLocation>
</comment>
<dbReference type="AlphaFoldDB" id="A0A6A1V3X0"/>
<feature type="domain" description="YEATS" evidence="6">
    <location>
        <begin position="147"/>
        <end position="291"/>
    </location>
</feature>
<keyword evidence="7" id="KW-0648">Protein biosynthesis</keyword>
<evidence type="ECO:0000256" key="1">
    <source>
        <dbReference type="ARBA" id="ARBA00023015"/>
    </source>
</evidence>
<evidence type="ECO:0000313" key="7">
    <source>
        <dbReference type="EMBL" id="KAB1207452.1"/>
    </source>
</evidence>
<comment type="caution">
    <text evidence="7">The sequence shown here is derived from an EMBL/GenBank/DDBJ whole genome shotgun (WGS) entry which is preliminary data.</text>
</comment>
<dbReference type="EMBL" id="RXIC02000025">
    <property type="protein sequence ID" value="KAB1207557.1"/>
    <property type="molecule type" value="Genomic_DNA"/>
</dbReference>
<dbReference type="CDD" id="cd16910">
    <property type="entry name" value="YEATS_TFIID14_like"/>
    <property type="match status" value="1"/>
</dbReference>
<evidence type="ECO:0000256" key="5">
    <source>
        <dbReference type="SAM" id="MobiDB-lite"/>
    </source>
</evidence>
<dbReference type="InterPro" id="IPR038704">
    <property type="entry name" value="YEAST_sf"/>
</dbReference>
<dbReference type="PROSITE" id="PS51037">
    <property type="entry name" value="YEATS"/>
    <property type="match status" value="1"/>
</dbReference>
<proteinExistence type="predicted"/>
<dbReference type="InterPro" id="IPR005033">
    <property type="entry name" value="YEATS"/>
</dbReference>
<evidence type="ECO:0000256" key="2">
    <source>
        <dbReference type="ARBA" id="ARBA00023163"/>
    </source>
</evidence>
<evidence type="ECO:0000259" key="6">
    <source>
        <dbReference type="PROSITE" id="PS51037"/>
    </source>
</evidence>
<reference evidence="7" key="3">
    <citation type="submission" date="2019-09" db="EMBL/GenBank/DDBJ databases">
        <authorList>
            <person name="Gao Z."/>
        </authorList>
    </citation>
    <scope>NUCLEOTIDE SEQUENCE</scope>
    <source>
        <tissue evidence="7">Leaves</tissue>
    </source>
</reference>